<dbReference type="RefSeq" id="WP_090938133.1">
    <property type="nucleotide sequence ID" value="NZ_FNDJ01000014.1"/>
</dbReference>
<protein>
    <submittedName>
        <fullName evidence="1">Uncharacterized protein</fullName>
    </submittedName>
</protein>
<dbReference type="OrthoDB" id="3207839at2"/>
<evidence type="ECO:0000313" key="2">
    <source>
        <dbReference type="Proteomes" id="UP000199202"/>
    </source>
</evidence>
<dbReference type="Proteomes" id="UP000199202">
    <property type="component" value="Unassembled WGS sequence"/>
</dbReference>
<gene>
    <name evidence="1" type="ORF">SAMN05421869_1142</name>
</gene>
<dbReference type="PANTHER" id="PTHR34613:SF1">
    <property type="entry name" value="SLL6017 PROTEIN"/>
    <property type="match status" value="1"/>
</dbReference>
<dbReference type="STRING" id="633440.SAMN05421869_1142"/>
<accession>A0A1G8Z9R7</accession>
<dbReference type="AlphaFoldDB" id="A0A1G8Z9R7"/>
<name>A0A1G8Z9R7_9ACTN</name>
<dbReference type="PANTHER" id="PTHR34613">
    <property type="entry name" value="SLL0800 PROTEIN"/>
    <property type="match status" value="1"/>
</dbReference>
<sequence length="286" mass="31480">MPTSVHDALNALFRNRPTLAIELLDDAFEIDLPADTLVEVAPTDLKDIPVLDRDLDLFFSVGRRCEPSHGVIVEMQQALREEERQDWARRAAGVWLRLNRPVLLLVLAPDPQVAAWASQPIVTSLPGYVLHPLVVGPDQITIFSDPSEAADCLELAVLSVVAHGKDREVVETFLSALSKVDEDHGAQYHEYAYCLASADVRQVMEEIMSSATWPVYSPFAREHFTNGRAAGLSEGKARAVLTVLKARGVAVSDDALTAITSCTDQERLDDWAHRAATALTVDELFE</sequence>
<dbReference type="EMBL" id="FNDJ01000014">
    <property type="protein sequence ID" value="SDK11846.1"/>
    <property type="molecule type" value="Genomic_DNA"/>
</dbReference>
<keyword evidence="2" id="KW-1185">Reference proteome</keyword>
<reference evidence="1 2" key="1">
    <citation type="submission" date="2016-10" db="EMBL/GenBank/DDBJ databases">
        <authorList>
            <person name="de Groot N.N."/>
        </authorList>
    </citation>
    <scope>NUCLEOTIDE SEQUENCE [LARGE SCALE GENOMIC DNA]</scope>
    <source>
        <strain evidence="1 2">CGMCC 4.6533</strain>
    </source>
</reference>
<organism evidence="1 2">
    <name type="scientific">Nonomuraea jiangxiensis</name>
    <dbReference type="NCBI Taxonomy" id="633440"/>
    <lineage>
        <taxon>Bacteria</taxon>
        <taxon>Bacillati</taxon>
        <taxon>Actinomycetota</taxon>
        <taxon>Actinomycetes</taxon>
        <taxon>Streptosporangiales</taxon>
        <taxon>Streptosporangiaceae</taxon>
        <taxon>Nonomuraea</taxon>
    </lineage>
</organism>
<proteinExistence type="predicted"/>
<evidence type="ECO:0000313" key="1">
    <source>
        <dbReference type="EMBL" id="SDK11846.1"/>
    </source>
</evidence>